<name>A0ABN8C6P5_9STRA</name>
<protein>
    <submittedName>
        <fullName evidence="2">Uncharacterized protein</fullName>
    </submittedName>
</protein>
<dbReference type="Proteomes" id="UP001157938">
    <property type="component" value="Unassembled WGS sequence"/>
</dbReference>
<feature type="region of interest" description="Disordered" evidence="1">
    <location>
        <begin position="233"/>
        <end position="258"/>
    </location>
</feature>
<keyword evidence="3" id="KW-1185">Reference proteome</keyword>
<sequence>MVKSNERLATAEHEFALLEKALIQTADDAARCLKLLKKNLSDYDHHHGNYFINTATSFMRNDMRSAKDTAFNLKHVAHQINKNLQPFESGVISARSMMDVVAKSMDALNTTARNYDEKNGRLKGVNGVIDNAIGKNDTEKREKDDKHATSLFGTSDERNIGGLLGKTDGHHHHGGGILSSSDTVEQLVKTTLHDNFNVSALSHQITIAQKSLSSSPSFVERAKEVIHDVKDKLKGDKTSPTHDGHHGNKHLVDHKEGY</sequence>
<reference evidence="2 3" key="1">
    <citation type="submission" date="2021-11" db="EMBL/GenBank/DDBJ databases">
        <authorList>
            <person name="Islam A."/>
            <person name="Islam S."/>
            <person name="Flora M.S."/>
            <person name="Rahman M."/>
            <person name="Ziaur R.M."/>
            <person name="Epstein J.H."/>
            <person name="Hassan M."/>
            <person name="Klassen M."/>
            <person name="Woodard K."/>
            <person name="Webb A."/>
            <person name="Webby R.J."/>
            <person name="El Zowalaty M.E."/>
        </authorList>
    </citation>
    <scope>NUCLEOTIDE SEQUENCE [LARGE SCALE GENOMIC DNA]</scope>
    <source>
        <strain evidence="2">Pf1</strain>
    </source>
</reference>
<organism evidence="2 3">
    <name type="scientific">Peronospora farinosa</name>
    <dbReference type="NCBI Taxonomy" id="134698"/>
    <lineage>
        <taxon>Eukaryota</taxon>
        <taxon>Sar</taxon>
        <taxon>Stramenopiles</taxon>
        <taxon>Oomycota</taxon>
        <taxon>Peronosporomycetes</taxon>
        <taxon>Peronosporales</taxon>
        <taxon>Peronosporaceae</taxon>
        <taxon>Peronospora</taxon>
    </lineage>
</organism>
<evidence type="ECO:0000313" key="3">
    <source>
        <dbReference type="Proteomes" id="UP001157938"/>
    </source>
</evidence>
<accession>A0ABN8C6P5</accession>
<comment type="caution">
    <text evidence="2">The sequence shown here is derived from an EMBL/GenBank/DDBJ whole genome shotgun (WGS) entry which is preliminary data.</text>
</comment>
<gene>
    <name evidence="2" type="ORF">PFR001_LOCUS5074</name>
</gene>
<evidence type="ECO:0000313" key="2">
    <source>
        <dbReference type="EMBL" id="CAH0489677.1"/>
    </source>
</evidence>
<proteinExistence type="predicted"/>
<dbReference type="EMBL" id="CAKLBC010001179">
    <property type="protein sequence ID" value="CAH0489677.1"/>
    <property type="molecule type" value="Genomic_DNA"/>
</dbReference>
<evidence type="ECO:0000256" key="1">
    <source>
        <dbReference type="SAM" id="MobiDB-lite"/>
    </source>
</evidence>